<reference evidence="2 3" key="1">
    <citation type="submission" date="2020-03" db="EMBL/GenBank/DDBJ databases">
        <title>WGS of actinomycetes isolated from Thailand.</title>
        <authorList>
            <person name="Thawai C."/>
        </authorList>
    </citation>
    <scope>NUCLEOTIDE SEQUENCE [LARGE SCALE GENOMIC DNA]</scope>
    <source>
        <strain evidence="2 3">PLAI 1-29</strain>
    </source>
</reference>
<keyword evidence="1" id="KW-0472">Membrane</keyword>
<keyword evidence="3" id="KW-1185">Reference proteome</keyword>
<evidence type="ECO:0000313" key="3">
    <source>
        <dbReference type="Proteomes" id="UP000695264"/>
    </source>
</evidence>
<organism evidence="2 3">
    <name type="scientific">Streptomyces zingiberis</name>
    <dbReference type="NCBI Taxonomy" id="2053010"/>
    <lineage>
        <taxon>Bacteria</taxon>
        <taxon>Bacillati</taxon>
        <taxon>Actinomycetota</taxon>
        <taxon>Actinomycetes</taxon>
        <taxon>Kitasatosporales</taxon>
        <taxon>Streptomycetaceae</taxon>
        <taxon>Streptomyces</taxon>
    </lineage>
</organism>
<gene>
    <name evidence="2" type="ORF">HCK00_16440</name>
</gene>
<evidence type="ECO:0000256" key="1">
    <source>
        <dbReference type="SAM" id="Phobius"/>
    </source>
</evidence>
<evidence type="ECO:0000313" key="2">
    <source>
        <dbReference type="EMBL" id="NJQ02081.1"/>
    </source>
</evidence>
<dbReference type="EMBL" id="JAATEN010000012">
    <property type="protein sequence ID" value="NJQ02081.1"/>
    <property type="molecule type" value="Genomic_DNA"/>
</dbReference>
<feature type="transmembrane region" description="Helical" evidence="1">
    <location>
        <begin position="20"/>
        <end position="40"/>
    </location>
</feature>
<name>A0ABX1C005_9ACTN</name>
<dbReference type="Proteomes" id="UP000695264">
    <property type="component" value="Unassembled WGS sequence"/>
</dbReference>
<proteinExistence type="predicted"/>
<sequence>MSAGTRSRPLPAARAAQSRLPWWAILLPVLAFALLLTLIIGARDAHAAAGVHPGAVEVLRLLRDALFRPRG</sequence>
<keyword evidence="1" id="KW-0812">Transmembrane</keyword>
<protein>
    <submittedName>
        <fullName evidence="2">Uncharacterized protein</fullName>
    </submittedName>
</protein>
<comment type="caution">
    <text evidence="2">The sequence shown here is derived from an EMBL/GenBank/DDBJ whole genome shotgun (WGS) entry which is preliminary data.</text>
</comment>
<accession>A0ABX1C005</accession>
<dbReference type="RefSeq" id="WP_168102718.1">
    <property type="nucleotide sequence ID" value="NZ_JAATEN010000012.1"/>
</dbReference>
<keyword evidence="1" id="KW-1133">Transmembrane helix</keyword>